<evidence type="ECO:0000256" key="6">
    <source>
        <dbReference type="ARBA" id="ARBA00023277"/>
    </source>
</evidence>
<evidence type="ECO:0000256" key="7">
    <source>
        <dbReference type="ARBA" id="ARBA00023316"/>
    </source>
</evidence>
<evidence type="ECO:0000256" key="8">
    <source>
        <dbReference type="ARBA" id="ARBA00023326"/>
    </source>
</evidence>
<keyword evidence="3" id="KW-0378">Hydrolase</keyword>
<comment type="subcellular location">
    <subcellularLocation>
        <location evidence="1">Cell membrane</location>
    </subcellularLocation>
</comment>
<dbReference type="Gene3D" id="3.20.20.80">
    <property type="entry name" value="Glycosidases"/>
    <property type="match status" value="1"/>
</dbReference>
<keyword evidence="4 12" id="KW-0472">Membrane</keyword>
<evidence type="ECO:0000313" key="14">
    <source>
        <dbReference type="Proteomes" id="UP000246569"/>
    </source>
</evidence>
<evidence type="ECO:0000256" key="12">
    <source>
        <dbReference type="SAM" id="Phobius"/>
    </source>
</evidence>
<feature type="transmembrane region" description="Helical" evidence="12">
    <location>
        <begin position="564"/>
        <end position="580"/>
    </location>
</feature>
<evidence type="ECO:0000256" key="11">
    <source>
        <dbReference type="ARBA" id="ARBA00043078"/>
    </source>
</evidence>
<accession>A0A317N0C7</accession>
<dbReference type="InterPro" id="IPR050732">
    <property type="entry name" value="Beta-glucan_modifiers"/>
</dbReference>
<dbReference type="GO" id="GO:0071555">
    <property type="term" value="P:cell wall organization"/>
    <property type="evidence" value="ECO:0007669"/>
    <property type="project" value="UniProtKB-KW"/>
</dbReference>
<dbReference type="PANTHER" id="PTHR16631:SF17">
    <property type="entry name" value="GLUCAN ENDO-1,3-BETA-GLUCOSIDASE BTGC"/>
    <property type="match status" value="1"/>
</dbReference>
<feature type="transmembrane region" description="Helical" evidence="12">
    <location>
        <begin position="515"/>
        <end position="536"/>
    </location>
</feature>
<dbReference type="RefSeq" id="WP_170123453.1">
    <property type="nucleotide sequence ID" value="NZ_QGTJ01000001.1"/>
</dbReference>
<feature type="transmembrane region" description="Helical" evidence="12">
    <location>
        <begin position="478"/>
        <end position="495"/>
    </location>
</feature>
<protein>
    <recommendedName>
        <fullName evidence="11">Endo-1,3-beta-glucanase btgC</fullName>
    </recommendedName>
    <alternativeName>
        <fullName evidence="10">Laminarinase btgC</fullName>
    </alternativeName>
</protein>
<dbReference type="SUPFAM" id="SSF51445">
    <property type="entry name" value="(Trans)glycosidases"/>
    <property type="match status" value="1"/>
</dbReference>
<evidence type="ECO:0000256" key="3">
    <source>
        <dbReference type="ARBA" id="ARBA00022801"/>
    </source>
</evidence>
<proteinExistence type="predicted"/>
<reference evidence="13 14" key="1">
    <citation type="submission" date="2018-05" db="EMBL/GenBank/DDBJ databases">
        <title>Genomic Encyclopedia of Type Strains, Phase IV (KMG-IV): sequencing the most valuable type-strain genomes for metagenomic binning, comparative biology and taxonomic classification.</title>
        <authorList>
            <person name="Goeker M."/>
        </authorList>
    </citation>
    <scope>NUCLEOTIDE SEQUENCE [LARGE SCALE GENOMIC DNA]</scope>
    <source>
        <strain evidence="13 14">DSM 23606</strain>
    </source>
</reference>
<dbReference type="GO" id="GO:0005886">
    <property type="term" value="C:plasma membrane"/>
    <property type="evidence" value="ECO:0007669"/>
    <property type="project" value="UniProtKB-SubCell"/>
</dbReference>
<evidence type="ECO:0000256" key="2">
    <source>
        <dbReference type="ARBA" id="ARBA00022475"/>
    </source>
</evidence>
<dbReference type="InterPro" id="IPR017853">
    <property type="entry name" value="GH"/>
</dbReference>
<organism evidence="13 14">
    <name type="scientific">Plasticicumulans acidivorans</name>
    <dbReference type="NCBI Taxonomy" id="886464"/>
    <lineage>
        <taxon>Bacteria</taxon>
        <taxon>Pseudomonadati</taxon>
        <taxon>Pseudomonadota</taxon>
        <taxon>Gammaproteobacteria</taxon>
        <taxon>Candidatus Competibacteraceae</taxon>
        <taxon>Plasticicumulans</taxon>
    </lineage>
</organism>
<evidence type="ECO:0000256" key="10">
    <source>
        <dbReference type="ARBA" id="ARBA00042373"/>
    </source>
</evidence>
<keyword evidence="12" id="KW-0812">Transmembrane</keyword>
<evidence type="ECO:0000313" key="13">
    <source>
        <dbReference type="EMBL" id="PWV65917.1"/>
    </source>
</evidence>
<keyword evidence="12" id="KW-1133">Transmembrane helix</keyword>
<name>A0A317N0C7_9GAMM</name>
<feature type="transmembrane region" description="Helical" evidence="12">
    <location>
        <begin position="410"/>
        <end position="430"/>
    </location>
</feature>
<keyword evidence="8" id="KW-0624">Polysaccharide degradation</keyword>
<comment type="function">
    <text evidence="9">Glucanases play a role in cell expansion during growth, in cell-cell fusion during mating, and in spore release during sporulation. This enzyme may be involved in beta-glucan degradation. Active on laminarin and lichenan.</text>
</comment>
<keyword evidence="6" id="KW-0119">Carbohydrate metabolism</keyword>
<evidence type="ECO:0000256" key="4">
    <source>
        <dbReference type="ARBA" id="ARBA00023136"/>
    </source>
</evidence>
<dbReference type="GO" id="GO:0016787">
    <property type="term" value="F:hydrolase activity"/>
    <property type="evidence" value="ECO:0007669"/>
    <property type="project" value="UniProtKB-KW"/>
</dbReference>
<dbReference type="GO" id="GO:0000272">
    <property type="term" value="P:polysaccharide catabolic process"/>
    <property type="evidence" value="ECO:0007669"/>
    <property type="project" value="UniProtKB-KW"/>
</dbReference>
<evidence type="ECO:0000256" key="5">
    <source>
        <dbReference type="ARBA" id="ARBA00023180"/>
    </source>
</evidence>
<keyword evidence="5" id="KW-0325">Glycoprotein</keyword>
<dbReference type="PANTHER" id="PTHR16631">
    <property type="entry name" value="GLUCAN 1,3-BETA-GLUCOSIDASE"/>
    <property type="match status" value="1"/>
</dbReference>
<gene>
    <name evidence="13" type="ORF">C7443_101403</name>
</gene>
<dbReference type="EMBL" id="QGTJ01000001">
    <property type="protein sequence ID" value="PWV65917.1"/>
    <property type="molecule type" value="Genomic_DNA"/>
</dbReference>
<sequence length="588" mass="64658">MTRSRLLSLLVSLLLAAGLWFLLARPVDIGVDWHGDYASASFAPFREGQSPLRHLYPTHEQIEADLLRLKGLFRGIRTYTALEGMAEIPELAAKHGLKLTHSAWLGRDAKINEAEVDALIQAANTYPQAVERVIVGNEVLLRRDLSRDELIAYIDRVRATVKQPVSYADVWAFWLKNPQLAEHVDFITIHILPYWEDEPVAAEDAEARFAEVIGKIRAAFPGKPILIGEAGWPSEGRSRGPAVADLPSAAYFVRELPRLAAKYQVDYNVVEAYDQPWKAQLEGTMGARWGLYDIDRQLKFERTGPVEPFPQALPRAVTALVLGTLLGLLLVPSTALPLLAFSIALACQALAAGSVETLWHIARVAISPTSLTWFLQRGLFLAADAGWLDKPTVGELYRALADSAPGAAELWAGLRLVFASVFLLLSVGLARARCAGRRADALARLVRASYLSYCVGAIAVSLMLALNGRYMDIPTPEFWITLLAMPLLALSNRAGKVGHGLAFATLTHSGRLPRWLPHLLLLCAAAVIIGEGWAVAGEDFMAMHPSWGERLPLILKAMVWNREILGWAAMLVALSIPLWRQNRAPAVR</sequence>
<dbReference type="AlphaFoldDB" id="A0A317N0C7"/>
<keyword evidence="14" id="KW-1185">Reference proteome</keyword>
<evidence type="ECO:0000256" key="9">
    <source>
        <dbReference type="ARBA" id="ARBA00037649"/>
    </source>
</evidence>
<keyword evidence="7" id="KW-0961">Cell wall biogenesis/degradation</keyword>
<feature type="transmembrane region" description="Helical" evidence="12">
    <location>
        <begin position="450"/>
        <end position="466"/>
    </location>
</feature>
<dbReference type="Proteomes" id="UP000246569">
    <property type="component" value="Unassembled WGS sequence"/>
</dbReference>
<comment type="caution">
    <text evidence="13">The sequence shown here is derived from an EMBL/GenBank/DDBJ whole genome shotgun (WGS) entry which is preliminary data.</text>
</comment>
<evidence type="ECO:0000256" key="1">
    <source>
        <dbReference type="ARBA" id="ARBA00004236"/>
    </source>
</evidence>
<keyword evidence="2" id="KW-1003">Cell membrane</keyword>